<proteinExistence type="predicted"/>
<name>A0ABS8ZGT1_9PSEU</name>
<gene>
    <name evidence="1" type="ORF">LWC34_29970</name>
</gene>
<accession>A0ABS8ZGT1</accession>
<evidence type="ECO:0000313" key="2">
    <source>
        <dbReference type="Proteomes" id="UP001521150"/>
    </source>
</evidence>
<dbReference type="InterPro" id="IPR035903">
    <property type="entry name" value="HesB-like_dom_sf"/>
</dbReference>
<sequence>MLVLTPAAVAVVNDLTTALGRPEGAGLRISPDTAAPEGGLQVEITSRPAEHDQVLDTPSARVFVDPHAASYLDDKVLDANVDDRGAAYFMLGTQSRHPRGPQI</sequence>
<comment type="caution">
    <text evidence="1">The sequence shown here is derived from an EMBL/GenBank/DDBJ whole genome shotgun (WGS) entry which is preliminary data.</text>
</comment>
<organism evidence="1 2">
    <name type="scientific">Kibdelosporangium philippinense</name>
    <dbReference type="NCBI Taxonomy" id="211113"/>
    <lineage>
        <taxon>Bacteria</taxon>
        <taxon>Bacillati</taxon>
        <taxon>Actinomycetota</taxon>
        <taxon>Actinomycetes</taxon>
        <taxon>Pseudonocardiales</taxon>
        <taxon>Pseudonocardiaceae</taxon>
        <taxon>Kibdelosporangium</taxon>
    </lineage>
</organism>
<dbReference type="EMBL" id="JAJVCN010000002">
    <property type="protein sequence ID" value="MCE7007026.1"/>
    <property type="molecule type" value="Genomic_DNA"/>
</dbReference>
<dbReference type="Proteomes" id="UP001521150">
    <property type="component" value="Unassembled WGS sequence"/>
</dbReference>
<dbReference type="SUPFAM" id="SSF89360">
    <property type="entry name" value="HesB-like domain"/>
    <property type="match status" value="1"/>
</dbReference>
<keyword evidence="2" id="KW-1185">Reference proteome</keyword>
<dbReference type="Gene3D" id="2.60.300.12">
    <property type="entry name" value="HesB-like domain"/>
    <property type="match status" value="1"/>
</dbReference>
<protein>
    <submittedName>
        <fullName evidence="1">Iron-sulfur cluster biosynthesis protein</fullName>
    </submittedName>
</protein>
<reference evidence="1 2" key="1">
    <citation type="submission" date="2021-12" db="EMBL/GenBank/DDBJ databases">
        <title>Genome sequence of Kibdelosporangium philippinense ATCC 49844.</title>
        <authorList>
            <person name="Fedorov E.A."/>
            <person name="Omeragic M."/>
            <person name="Shalygina K.F."/>
            <person name="Maclea K.S."/>
        </authorList>
    </citation>
    <scope>NUCLEOTIDE SEQUENCE [LARGE SCALE GENOMIC DNA]</scope>
    <source>
        <strain evidence="1 2">ATCC 49844</strain>
    </source>
</reference>
<evidence type="ECO:0000313" key="1">
    <source>
        <dbReference type="EMBL" id="MCE7007026.1"/>
    </source>
</evidence>
<dbReference type="RefSeq" id="WP_233728427.1">
    <property type="nucleotide sequence ID" value="NZ_JAJVCN010000002.1"/>
</dbReference>